<accession>A0A3M7PA93</accession>
<keyword evidence="2" id="KW-1185">Reference proteome</keyword>
<evidence type="ECO:0000313" key="1">
    <source>
        <dbReference type="EMBL" id="RMZ96006.1"/>
    </source>
</evidence>
<organism evidence="1 2">
    <name type="scientific">Brachionus plicatilis</name>
    <name type="common">Marine rotifer</name>
    <name type="synonym">Brachionus muelleri</name>
    <dbReference type="NCBI Taxonomy" id="10195"/>
    <lineage>
        <taxon>Eukaryota</taxon>
        <taxon>Metazoa</taxon>
        <taxon>Spiralia</taxon>
        <taxon>Gnathifera</taxon>
        <taxon>Rotifera</taxon>
        <taxon>Eurotatoria</taxon>
        <taxon>Monogononta</taxon>
        <taxon>Pseudotrocha</taxon>
        <taxon>Ploima</taxon>
        <taxon>Brachionidae</taxon>
        <taxon>Brachionus</taxon>
    </lineage>
</organism>
<dbReference type="Proteomes" id="UP000276133">
    <property type="component" value="Unassembled WGS sequence"/>
</dbReference>
<dbReference type="AlphaFoldDB" id="A0A3M7PA93"/>
<proteinExistence type="predicted"/>
<sequence length="138" mass="16742">MHMILTNMFLIIKENVDSLETLLKLMRRLKMPMDRVQYVCKEISDSVMKNWNKIEQIEFKPEPGQFRLSRKELNKKMRQYILRLQAWNLLNAWRNTYGTDAQSEELVRIFKLMSSNQYEVEIYEKLNTFKLNSSMIRI</sequence>
<evidence type="ECO:0000313" key="2">
    <source>
        <dbReference type="Proteomes" id="UP000276133"/>
    </source>
</evidence>
<gene>
    <name evidence="1" type="ORF">BpHYR1_037780</name>
</gene>
<name>A0A3M7PA93_BRAPC</name>
<dbReference type="EMBL" id="REGN01012314">
    <property type="protein sequence ID" value="RMZ96006.1"/>
    <property type="molecule type" value="Genomic_DNA"/>
</dbReference>
<protein>
    <submittedName>
        <fullName evidence="1">Uncharacterized protein</fullName>
    </submittedName>
</protein>
<reference evidence="1 2" key="1">
    <citation type="journal article" date="2018" name="Sci. Rep.">
        <title>Genomic signatures of local adaptation to the degree of environmental predictability in rotifers.</title>
        <authorList>
            <person name="Franch-Gras L."/>
            <person name="Hahn C."/>
            <person name="Garcia-Roger E.M."/>
            <person name="Carmona M.J."/>
            <person name="Serra M."/>
            <person name="Gomez A."/>
        </authorList>
    </citation>
    <scope>NUCLEOTIDE SEQUENCE [LARGE SCALE GENOMIC DNA]</scope>
    <source>
        <strain evidence="1">HYR1</strain>
    </source>
</reference>
<comment type="caution">
    <text evidence="1">The sequence shown here is derived from an EMBL/GenBank/DDBJ whole genome shotgun (WGS) entry which is preliminary data.</text>
</comment>